<evidence type="ECO:0000256" key="3">
    <source>
        <dbReference type="ARBA" id="ARBA00022475"/>
    </source>
</evidence>
<keyword evidence="5 8" id="KW-0133">Cell shape</keyword>
<dbReference type="RefSeq" id="WP_022564254.1">
    <property type="nucleotide sequence ID" value="NZ_CP010907.1"/>
</dbReference>
<evidence type="ECO:0000256" key="7">
    <source>
        <dbReference type="ARBA" id="ARBA00023136"/>
    </source>
</evidence>
<evidence type="ECO:0000313" key="10">
    <source>
        <dbReference type="Proteomes" id="UP000016900"/>
    </source>
</evidence>
<keyword evidence="6" id="KW-1133">Transmembrane helix</keyword>
<evidence type="ECO:0000256" key="1">
    <source>
        <dbReference type="ARBA" id="ARBA00004651"/>
    </source>
</evidence>
<keyword evidence="4" id="KW-0812">Transmembrane</keyword>
<keyword evidence="7 8" id="KW-0472">Membrane</keyword>
<keyword evidence="10" id="KW-1185">Reference proteome</keyword>
<dbReference type="GO" id="GO:0005886">
    <property type="term" value="C:plasma membrane"/>
    <property type="evidence" value="ECO:0007669"/>
    <property type="project" value="UniProtKB-SubCell"/>
</dbReference>
<dbReference type="GO" id="GO:0008360">
    <property type="term" value="P:regulation of cell shape"/>
    <property type="evidence" value="ECO:0007669"/>
    <property type="project" value="UniProtKB-UniRule"/>
</dbReference>
<dbReference type="PANTHER" id="PTHR37484">
    <property type="entry name" value="ROD SHAPE-DETERMINING PROTEIN MRED"/>
    <property type="match status" value="1"/>
</dbReference>
<accession>U3U5U7</accession>
<name>U3U5U7_9GAMM</name>
<dbReference type="PIRSF" id="PIRSF018472">
    <property type="entry name" value="MreD_proteobac"/>
    <property type="match status" value="1"/>
</dbReference>
<sequence>MTQYYNCKNWVIWLSFCIALILQSISYPQEIHMFRPFWCLLILIYWVLIIPHQINVGSGFLLGVVIDLLEGSTLGIHALSFSIIAYVVAFKNNAFKTLALWQQALIVSLLSILEKIIVFSSEFLVVNLTFQPEMLLSSVINGILWPWIFLLLSKILHRYNLY</sequence>
<dbReference type="OrthoDB" id="6647425at2"/>
<dbReference type="EMBL" id="AP012554">
    <property type="protein sequence ID" value="BAO00235.1"/>
    <property type="molecule type" value="Genomic_DNA"/>
</dbReference>
<keyword evidence="3 8" id="KW-1003">Cell membrane</keyword>
<protein>
    <recommendedName>
        <fullName evidence="8">Rod shape-determining protein MreD</fullName>
    </recommendedName>
</protein>
<dbReference type="PANTHER" id="PTHR37484:SF1">
    <property type="entry name" value="ROD SHAPE-DETERMINING PROTEIN MRED"/>
    <property type="match status" value="1"/>
</dbReference>
<dbReference type="Proteomes" id="UP000016900">
    <property type="component" value="Chromosome"/>
</dbReference>
<evidence type="ECO:0000256" key="8">
    <source>
        <dbReference type="PIRNR" id="PIRNR018472"/>
    </source>
</evidence>
<dbReference type="NCBIfam" id="NF008282">
    <property type="entry name" value="PRK11060.1"/>
    <property type="match status" value="1"/>
</dbReference>
<dbReference type="InterPro" id="IPR026034">
    <property type="entry name" value="MreD_proteobac"/>
</dbReference>
<dbReference type="eggNOG" id="COG2891">
    <property type="taxonomic scope" value="Bacteria"/>
</dbReference>
<evidence type="ECO:0000256" key="2">
    <source>
        <dbReference type="ARBA" id="ARBA00007776"/>
    </source>
</evidence>
<dbReference type="NCBIfam" id="TIGR03426">
    <property type="entry name" value="shape_MreD"/>
    <property type="match status" value="1"/>
</dbReference>
<gene>
    <name evidence="9" type="ORF">HHS_02650</name>
</gene>
<reference evidence="9 10" key="1">
    <citation type="submission" date="2012-10" db="EMBL/GenBank/DDBJ databases">
        <title>Genome sequence of the symbiont of the pentatomidae stink bug Halyomorpha halys.</title>
        <authorList>
            <person name="Kobayashi H."/>
            <person name="Fujii-Muramatsu R."/>
            <person name="Takeishi K."/>
            <person name="Noda H."/>
        </authorList>
    </citation>
    <scope>NUCLEOTIDE SEQUENCE [LARGE SCALE GENOMIC DNA]</scope>
</reference>
<dbReference type="PATRIC" id="fig|1235990.3.peg.266"/>
<dbReference type="Pfam" id="PF04093">
    <property type="entry name" value="MreD"/>
    <property type="match status" value="1"/>
</dbReference>
<evidence type="ECO:0000256" key="4">
    <source>
        <dbReference type="ARBA" id="ARBA00022692"/>
    </source>
</evidence>
<comment type="subcellular location">
    <subcellularLocation>
        <location evidence="8">Cell inner membrane</location>
    </subcellularLocation>
    <subcellularLocation>
        <location evidence="1">Cell membrane</location>
        <topology evidence="1">Multi-pass membrane protein</topology>
    </subcellularLocation>
</comment>
<dbReference type="KEGG" id="pck:BMSBPS_0737"/>
<comment type="similarity">
    <text evidence="2 8">Belongs to the MreD family.</text>
</comment>
<evidence type="ECO:0000256" key="5">
    <source>
        <dbReference type="ARBA" id="ARBA00022960"/>
    </source>
</evidence>
<keyword evidence="8" id="KW-0997">Cell inner membrane</keyword>
<dbReference type="InterPro" id="IPR007227">
    <property type="entry name" value="Cell_shape_determining_MreD"/>
</dbReference>
<organism evidence="9 10">
    <name type="scientific">Candidatus Pantoea carbekii</name>
    <dbReference type="NCBI Taxonomy" id="1235990"/>
    <lineage>
        <taxon>Bacteria</taxon>
        <taxon>Pseudomonadati</taxon>
        <taxon>Pseudomonadota</taxon>
        <taxon>Gammaproteobacteria</taxon>
        <taxon>Enterobacterales</taxon>
        <taxon>Erwiniaceae</taxon>
        <taxon>Pantoea</taxon>
    </lineage>
</organism>
<dbReference type="AlphaFoldDB" id="U3U5U7"/>
<evidence type="ECO:0000313" key="9">
    <source>
        <dbReference type="EMBL" id="BAO00235.1"/>
    </source>
</evidence>
<dbReference type="STRING" id="1235990.BMSBPS_0737"/>
<comment type="function">
    <text evidence="8">Involved in formation of the rod shape of the cell. May also contribute to regulation of formation of penicillin-binding proteins.</text>
</comment>
<dbReference type="KEGG" id="hhs:HHS_02650"/>
<proteinExistence type="inferred from homology"/>
<evidence type="ECO:0000256" key="6">
    <source>
        <dbReference type="ARBA" id="ARBA00022989"/>
    </source>
</evidence>